<accession>A0AAN9ADK2</accession>
<dbReference type="AlphaFoldDB" id="A0AAN9ADK2"/>
<evidence type="ECO:0000313" key="1">
    <source>
        <dbReference type="EMBL" id="KAK7084264.1"/>
    </source>
</evidence>
<dbReference type="Proteomes" id="UP001381693">
    <property type="component" value="Unassembled WGS sequence"/>
</dbReference>
<comment type="caution">
    <text evidence="1">The sequence shown here is derived from an EMBL/GenBank/DDBJ whole genome shotgun (WGS) entry which is preliminary data.</text>
</comment>
<organism evidence="1 2">
    <name type="scientific">Halocaridina rubra</name>
    <name type="common">Hawaiian red shrimp</name>
    <dbReference type="NCBI Taxonomy" id="373956"/>
    <lineage>
        <taxon>Eukaryota</taxon>
        <taxon>Metazoa</taxon>
        <taxon>Ecdysozoa</taxon>
        <taxon>Arthropoda</taxon>
        <taxon>Crustacea</taxon>
        <taxon>Multicrustacea</taxon>
        <taxon>Malacostraca</taxon>
        <taxon>Eumalacostraca</taxon>
        <taxon>Eucarida</taxon>
        <taxon>Decapoda</taxon>
        <taxon>Pleocyemata</taxon>
        <taxon>Caridea</taxon>
        <taxon>Atyoidea</taxon>
        <taxon>Atyidae</taxon>
        <taxon>Halocaridina</taxon>
    </lineage>
</organism>
<reference evidence="1 2" key="1">
    <citation type="submission" date="2023-11" db="EMBL/GenBank/DDBJ databases">
        <title>Halocaridina rubra genome assembly.</title>
        <authorList>
            <person name="Smith C."/>
        </authorList>
    </citation>
    <scope>NUCLEOTIDE SEQUENCE [LARGE SCALE GENOMIC DNA]</scope>
    <source>
        <strain evidence="1">EP-1</strain>
        <tissue evidence="1">Whole</tissue>
    </source>
</reference>
<evidence type="ECO:0000313" key="2">
    <source>
        <dbReference type="Proteomes" id="UP001381693"/>
    </source>
</evidence>
<proteinExistence type="predicted"/>
<gene>
    <name evidence="1" type="ORF">SK128_010993</name>
</gene>
<protein>
    <submittedName>
        <fullName evidence="1">Uncharacterized protein</fullName>
    </submittedName>
</protein>
<sequence length="103" mass="11781">MSGETNAGKGISPTPLGLGVSEIWPGSPHAGTDRVPTSFGFGRQKQTKDRLFLCFWNLHLKDLYSWHCSTINKQDFPRWRLVCIIILFHRTAAPYFLPHEPWV</sequence>
<dbReference type="EMBL" id="JAXCGZ010002166">
    <property type="protein sequence ID" value="KAK7084264.1"/>
    <property type="molecule type" value="Genomic_DNA"/>
</dbReference>
<keyword evidence="2" id="KW-1185">Reference proteome</keyword>
<name>A0AAN9ADK2_HALRR</name>